<evidence type="ECO:0000313" key="3">
    <source>
        <dbReference type="Proteomes" id="UP000291343"/>
    </source>
</evidence>
<dbReference type="EMBL" id="QKKF02014716">
    <property type="protein sequence ID" value="RZF42595.1"/>
    <property type="molecule type" value="Genomic_DNA"/>
</dbReference>
<keyword evidence="3" id="KW-1185">Reference proteome</keyword>
<evidence type="ECO:0000256" key="1">
    <source>
        <dbReference type="SAM" id="Phobius"/>
    </source>
</evidence>
<keyword evidence="1" id="KW-0812">Transmembrane</keyword>
<comment type="caution">
    <text evidence="2">The sequence shown here is derived from an EMBL/GenBank/DDBJ whole genome shotgun (WGS) entry which is preliminary data.</text>
</comment>
<protein>
    <submittedName>
        <fullName evidence="2">Uncharacterized protein</fullName>
    </submittedName>
</protein>
<gene>
    <name evidence="2" type="ORF">LSTR_LSTR001390</name>
</gene>
<proteinExistence type="predicted"/>
<sequence length="95" mass="11357">MKREKHAIILNILPKIRDDRRFLRPHSVARKKMSDISLINWLDCEENGRAIVSYSFQRSISKDSNTIKEIMRVLIFFTIMLFFMSLIAYYVLLFV</sequence>
<accession>A0A482X9F5</accession>
<dbReference type="Proteomes" id="UP000291343">
    <property type="component" value="Unassembled WGS sequence"/>
</dbReference>
<evidence type="ECO:0000313" key="2">
    <source>
        <dbReference type="EMBL" id="RZF42595.1"/>
    </source>
</evidence>
<feature type="transmembrane region" description="Helical" evidence="1">
    <location>
        <begin position="70"/>
        <end position="92"/>
    </location>
</feature>
<dbReference type="AlphaFoldDB" id="A0A482X9F5"/>
<reference evidence="2 3" key="1">
    <citation type="journal article" date="2017" name="Gigascience">
        <title>Genome sequence of the small brown planthopper, Laodelphax striatellus.</title>
        <authorList>
            <person name="Zhu J."/>
            <person name="Jiang F."/>
            <person name="Wang X."/>
            <person name="Yang P."/>
            <person name="Bao Y."/>
            <person name="Zhao W."/>
            <person name="Wang W."/>
            <person name="Lu H."/>
            <person name="Wang Q."/>
            <person name="Cui N."/>
            <person name="Li J."/>
            <person name="Chen X."/>
            <person name="Luo L."/>
            <person name="Yu J."/>
            <person name="Kang L."/>
            <person name="Cui F."/>
        </authorList>
    </citation>
    <scope>NUCLEOTIDE SEQUENCE [LARGE SCALE GENOMIC DNA]</scope>
    <source>
        <strain evidence="2">Lst14</strain>
    </source>
</reference>
<keyword evidence="1" id="KW-0472">Membrane</keyword>
<organism evidence="2 3">
    <name type="scientific">Laodelphax striatellus</name>
    <name type="common">Small brown planthopper</name>
    <name type="synonym">Delphax striatella</name>
    <dbReference type="NCBI Taxonomy" id="195883"/>
    <lineage>
        <taxon>Eukaryota</taxon>
        <taxon>Metazoa</taxon>
        <taxon>Ecdysozoa</taxon>
        <taxon>Arthropoda</taxon>
        <taxon>Hexapoda</taxon>
        <taxon>Insecta</taxon>
        <taxon>Pterygota</taxon>
        <taxon>Neoptera</taxon>
        <taxon>Paraneoptera</taxon>
        <taxon>Hemiptera</taxon>
        <taxon>Auchenorrhyncha</taxon>
        <taxon>Fulgoroidea</taxon>
        <taxon>Delphacidae</taxon>
        <taxon>Criomorphinae</taxon>
        <taxon>Laodelphax</taxon>
    </lineage>
</organism>
<dbReference type="InParanoid" id="A0A482X9F5"/>
<name>A0A482X9F5_LAOST</name>
<keyword evidence="1" id="KW-1133">Transmembrane helix</keyword>